<sequence>MALNQILVNIQEKALEDLLKNGSKLCMAKAVIDSHGEEVYNVVAYANVNAAISRNNTITYVNAYSMLGTTQTFEQGKTVLTNSTKALPIQFEQAYSLPKRTKAFVGFSPDAPWDGFAFLNSVDASVVLSLASGPTRTYMEEGTLNCPIFISPETEKPGKIHVTPSNKVALWFQPDLKAATMISLSMRNVHVVDLTRFTNVVITYTDDGEWIDRFGSRSGPIDYTKVFAASIAETTNKAANVVAN</sequence>
<evidence type="ECO:0000313" key="1">
    <source>
        <dbReference type="EMBL" id="KAF9533130.1"/>
    </source>
</evidence>
<proteinExistence type="predicted"/>
<evidence type="ECO:0000313" key="2">
    <source>
        <dbReference type="Proteomes" id="UP000807306"/>
    </source>
</evidence>
<name>A0A9P6EPR0_9AGAR</name>
<dbReference type="EMBL" id="MU157829">
    <property type="protein sequence ID" value="KAF9533130.1"/>
    <property type="molecule type" value="Genomic_DNA"/>
</dbReference>
<accession>A0A9P6EPR0</accession>
<organism evidence="1 2">
    <name type="scientific">Crepidotus variabilis</name>
    <dbReference type="NCBI Taxonomy" id="179855"/>
    <lineage>
        <taxon>Eukaryota</taxon>
        <taxon>Fungi</taxon>
        <taxon>Dikarya</taxon>
        <taxon>Basidiomycota</taxon>
        <taxon>Agaricomycotina</taxon>
        <taxon>Agaricomycetes</taxon>
        <taxon>Agaricomycetidae</taxon>
        <taxon>Agaricales</taxon>
        <taxon>Agaricineae</taxon>
        <taxon>Crepidotaceae</taxon>
        <taxon>Crepidotus</taxon>
    </lineage>
</organism>
<gene>
    <name evidence="1" type="ORF">CPB83DRAFT_890251</name>
</gene>
<dbReference type="AlphaFoldDB" id="A0A9P6EPR0"/>
<protein>
    <submittedName>
        <fullName evidence="1">Uncharacterized protein</fullName>
    </submittedName>
</protein>
<dbReference type="Proteomes" id="UP000807306">
    <property type="component" value="Unassembled WGS sequence"/>
</dbReference>
<keyword evidence="2" id="KW-1185">Reference proteome</keyword>
<comment type="caution">
    <text evidence="1">The sequence shown here is derived from an EMBL/GenBank/DDBJ whole genome shotgun (WGS) entry which is preliminary data.</text>
</comment>
<reference evidence="1" key="1">
    <citation type="submission" date="2020-11" db="EMBL/GenBank/DDBJ databases">
        <authorList>
            <consortium name="DOE Joint Genome Institute"/>
            <person name="Ahrendt S."/>
            <person name="Riley R."/>
            <person name="Andreopoulos W."/>
            <person name="Labutti K."/>
            <person name="Pangilinan J."/>
            <person name="Ruiz-Duenas F.J."/>
            <person name="Barrasa J.M."/>
            <person name="Sanchez-Garcia M."/>
            <person name="Camarero S."/>
            <person name="Miyauchi S."/>
            <person name="Serrano A."/>
            <person name="Linde D."/>
            <person name="Babiker R."/>
            <person name="Drula E."/>
            <person name="Ayuso-Fernandez I."/>
            <person name="Pacheco R."/>
            <person name="Padilla G."/>
            <person name="Ferreira P."/>
            <person name="Barriuso J."/>
            <person name="Kellner H."/>
            <person name="Castanera R."/>
            <person name="Alfaro M."/>
            <person name="Ramirez L."/>
            <person name="Pisabarro A.G."/>
            <person name="Kuo A."/>
            <person name="Tritt A."/>
            <person name="Lipzen A."/>
            <person name="He G."/>
            <person name="Yan M."/>
            <person name="Ng V."/>
            <person name="Cullen D."/>
            <person name="Martin F."/>
            <person name="Rosso M.-N."/>
            <person name="Henrissat B."/>
            <person name="Hibbett D."/>
            <person name="Martinez A.T."/>
            <person name="Grigoriev I.V."/>
        </authorList>
    </citation>
    <scope>NUCLEOTIDE SEQUENCE</scope>
    <source>
        <strain evidence="1">CBS 506.95</strain>
    </source>
</reference>
<dbReference type="OrthoDB" id="2987506at2759"/>